<feature type="domain" description="Core-binding (CB)" evidence="3">
    <location>
        <begin position="1"/>
        <end position="45"/>
    </location>
</feature>
<dbReference type="SUPFAM" id="SSF56349">
    <property type="entry name" value="DNA breaking-rejoining enzymes"/>
    <property type="match status" value="1"/>
</dbReference>
<dbReference type="InterPro" id="IPR011010">
    <property type="entry name" value="DNA_brk_join_enz"/>
</dbReference>
<dbReference type="Proteomes" id="UP001174196">
    <property type="component" value="Unassembled WGS sequence"/>
</dbReference>
<comment type="caution">
    <text evidence="4">The sequence shown here is derived from an EMBL/GenBank/DDBJ whole genome shotgun (WGS) entry which is preliminary data.</text>
</comment>
<reference evidence="4" key="1">
    <citation type="submission" date="2022-08" db="EMBL/GenBank/DDBJ databases">
        <title>Polycladomyces zharkentsis sp. nov., a novel thermophilic CMC and starch-degrading bacterium isolated from a geothermal spring in Kazakhstan.</title>
        <authorList>
            <person name="Mashzhan A."/>
            <person name="Kistaubaeva A."/>
            <person name="Javier-Lopez R."/>
            <person name="Birkeland N.-K."/>
        </authorList>
    </citation>
    <scope>NUCLEOTIDE SEQUENCE</scope>
    <source>
        <strain evidence="4">KSR 13</strain>
    </source>
</reference>
<evidence type="ECO:0000256" key="2">
    <source>
        <dbReference type="PROSITE-ProRule" id="PRU01248"/>
    </source>
</evidence>
<dbReference type="InterPro" id="IPR044068">
    <property type="entry name" value="CB"/>
</dbReference>
<keyword evidence="5" id="KW-1185">Reference proteome</keyword>
<dbReference type="InterPro" id="IPR010998">
    <property type="entry name" value="Integrase_recombinase_N"/>
</dbReference>
<keyword evidence="1 2" id="KW-0238">DNA-binding</keyword>
<dbReference type="RefSeq" id="WP_301239217.1">
    <property type="nucleotide sequence ID" value="NZ_JANRHH010000040.1"/>
</dbReference>
<sequence length="74" mass="8732">MFHPAAIATKTLIRYREYMQLNQHLKPATINRRLNTVMRFFDWAQQTGVVKIDVADAVKLVPEEKTRTRQMTDK</sequence>
<evidence type="ECO:0000313" key="4">
    <source>
        <dbReference type="EMBL" id="MDN4594497.1"/>
    </source>
</evidence>
<gene>
    <name evidence="4" type="ORF">NWF35_11400</name>
</gene>
<name>A0ABT8IQ18_9BACL</name>
<protein>
    <recommendedName>
        <fullName evidence="3">Core-binding (CB) domain-containing protein</fullName>
    </recommendedName>
</protein>
<proteinExistence type="predicted"/>
<organism evidence="4 5">
    <name type="scientific">Polycladomyces subterraneus</name>
    <dbReference type="NCBI Taxonomy" id="1016997"/>
    <lineage>
        <taxon>Bacteria</taxon>
        <taxon>Bacillati</taxon>
        <taxon>Bacillota</taxon>
        <taxon>Bacilli</taxon>
        <taxon>Bacillales</taxon>
        <taxon>Thermoactinomycetaceae</taxon>
        <taxon>Polycladomyces</taxon>
    </lineage>
</organism>
<evidence type="ECO:0000259" key="3">
    <source>
        <dbReference type="PROSITE" id="PS51900"/>
    </source>
</evidence>
<evidence type="ECO:0000313" key="5">
    <source>
        <dbReference type="Proteomes" id="UP001174196"/>
    </source>
</evidence>
<evidence type="ECO:0000256" key="1">
    <source>
        <dbReference type="ARBA" id="ARBA00023125"/>
    </source>
</evidence>
<dbReference type="Gene3D" id="1.10.150.130">
    <property type="match status" value="1"/>
</dbReference>
<accession>A0ABT8IQ18</accession>
<dbReference type="PROSITE" id="PS51900">
    <property type="entry name" value="CB"/>
    <property type="match status" value="1"/>
</dbReference>
<dbReference type="EMBL" id="JANRHH010000040">
    <property type="protein sequence ID" value="MDN4594497.1"/>
    <property type="molecule type" value="Genomic_DNA"/>
</dbReference>